<reference evidence="2 3" key="1">
    <citation type="journal article" date="2023" name="Nucleic Acids Res.">
        <title>The hologenome of Daphnia magna reveals possible DNA methylation and microbiome-mediated evolution of the host genome.</title>
        <authorList>
            <person name="Chaturvedi A."/>
            <person name="Li X."/>
            <person name="Dhandapani V."/>
            <person name="Marshall H."/>
            <person name="Kissane S."/>
            <person name="Cuenca-Cambronero M."/>
            <person name="Asole G."/>
            <person name="Calvet F."/>
            <person name="Ruiz-Romero M."/>
            <person name="Marangio P."/>
            <person name="Guigo R."/>
            <person name="Rago D."/>
            <person name="Mirbahai L."/>
            <person name="Eastwood N."/>
            <person name="Colbourne J.K."/>
            <person name="Zhou J."/>
            <person name="Mallon E."/>
            <person name="Orsini L."/>
        </authorList>
    </citation>
    <scope>NUCLEOTIDE SEQUENCE [LARGE SCALE GENOMIC DNA]</scope>
    <source>
        <strain evidence="2">LRV0_1</strain>
    </source>
</reference>
<feature type="signal peptide" evidence="1">
    <location>
        <begin position="1"/>
        <end position="23"/>
    </location>
</feature>
<proteinExistence type="predicted"/>
<dbReference type="Proteomes" id="UP001234178">
    <property type="component" value="Unassembled WGS sequence"/>
</dbReference>
<name>A0ABR0B1J2_9CRUS</name>
<evidence type="ECO:0000256" key="1">
    <source>
        <dbReference type="SAM" id="SignalP"/>
    </source>
</evidence>
<comment type="caution">
    <text evidence="2">The sequence shown here is derived from an EMBL/GenBank/DDBJ whole genome shotgun (WGS) entry which is preliminary data.</text>
</comment>
<protein>
    <submittedName>
        <fullName evidence="2">Uncharacterized protein</fullName>
    </submittedName>
</protein>
<organism evidence="2 3">
    <name type="scientific">Daphnia magna</name>
    <dbReference type="NCBI Taxonomy" id="35525"/>
    <lineage>
        <taxon>Eukaryota</taxon>
        <taxon>Metazoa</taxon>
        <taxon>Ecdysozoa</taxon>
        <taxon>Arthropoda</taxon>
        <taxon>Crustacea</taxon>
        <taxon>Branchiopoda</taxon>
        <taxon>Diplostraca</taxon>
        <taxon>Cladocera</taxon>
        <taxon>Anomopoda</taxon>
        <taxon>Daphniidae</taxon>
        <taxon>Daphnia</taxon>
    </lineage>
</organism>
<accession>A0ABR0B1J2</accession>
<gene>
    <name evidence="2" type="ORF">OUZ56_027606</name>
</gene>
<keyword evidence="1" id="KW-0732">Signal</keyword>
<evidence type="ECO:0000313" key="2">
    <source>
        <dbReference type="EMBL" id="KAK4035520.1"/>
    </source>
</evidence>
<keyword evidence="3" id="KW-1185">Reference proteome</keyword>
<evidence type="ECO:0000313" key="3">
    <source>
        <dbReference type="Proteomes" id="UP001234178"/>
    </source>
</evidence>
<feature type="chain" id="PRO_5045679770" evidence="1">
    <location>
        <begin position="24"/>
        <end position="85"/>
    </location>
</feature>
<sequence>MERASLFVILARLLSQAPPGGESCSPGFERRRITSNDISKGDSADQSLFYNFTKANYLIAFNTKNFNADCNGGRVVVIAPGLIIT</sequence>
<dbReference type="EMBL" id="JAOYFB010000040">
    <property type="protein sequence ID" value="KAK4035520.1"/>
    <property type="molecule type" value="Genomic_DNA"/>
</dbReference>